<feature type="region of interest" description="Disordered" evidence="1">
    <location>
        <begin position="91"/>
        <end position="263"/>
    </location>
</feature>
<dbReference type="RefSeq" id="XP_022815579.1">
    <property type="nucleotide sequence ID" value="XM_022959811.1"/>
</dbReference>
<feature type="signal peptide" evidence="2">
    <location>
        <begin position="1"/>
        <end position="20"/>
    </location>
</feature>
<keyword evidence="3" id="KW-1185">Reference proteome</keyword>
<feature type="region of interest" description="Disordered" evidence="1">
    <location>
        <begin position="326"/>
        <end position="391"/>
    </location>
</feature>
<proteinExistence type="predicted"/>
<feature type="compositionally biased region" description="Acidic residues" evidence="1">
    <location>
        <begin position="118"/>
        <end position="137"/>
    </location>
</feature>
<feature type="compositionally biased region" description="Basic and acidic residues" evidence="1">
    <location>
        <begin position="103"/>
        <end position="117"/>
    </location>
</feature>
<feature type="compositionally biased region" description="Acidic residues" evidence="1">
    <location>
        <begin position="147"/>
        <end position="169"/>
    </location>
</feature>
<feature type="compositionally biased region" description="Polar residues" evidence="1">
    <location>
        <begin position="369"/>
        <end position="384"/>
    </location>
</feature>
<feature type="compositionally biased region" description="Polar residues" evidence="1">
    <location>
        <begin position="221"/>
        <end position="230"/>
    </location>
</feature>
<dbReference type="Proteomes" id="UP000301870">
    <property type="component" value="Chromosome 8"/>
</dbReference>
<protein>
    <submittedName>
        <fullName evidence="4 5">Uncharacterized protein LOC111348882</fullName>
    </submittedName>
</protein>
<feature type="compositionally biased region" description="Polar residues" evidence="1">
    <location>
        <begin position="179"/>
        <end position="190"/>
    </location>
</feature>
<reference evidence="4 5" key="1">
    <citation type="submission" date="2025-04" db="UniProtKB">
        <authorList>
            <consortium name="RefSeq"/>
        </authorList>
    </citation>
    <scope>IDENTIFICATION</scope>
    <source>
        <strain evidence="4 5">Ishihara</strain>
        <tissue evidence="4 5">Whole body</tissue>
    </source>
</reference>
<feature type="compositionally biased region" description="Pro residues" evidence="1">
    <location>
        <begin position="231"/>
        <end position="240"/>
    </location>
</feature>
<evidence type="ECO:0000256" key="2">
    <source>
        <dbReference type="SAM" id="SignalP"/>
    </source>
</evidence>
<evidence type="ECO:0000313" key="4">
    <source>
        <dbReference type="RefSeq" id="XP_022815578.1"/>
    </source>
</evidence>
<dbReference type="KEGG" id="sliu:111348882"/>
<feature type="compositionally biased region" description="Polar residues" evidence="1">
    <location>
        <begin position="336"/>
        <end position="346"/>
    </location>
</feature>
<feature type="region of interest" description="Disordered" evidence="1">
    <location>
        <begin position="34"/>
        <end position="70"/>
    </location>
</feature>
<dbReference type="AlphaFoldDB" id="A0A9J7IIQ1"/>
<name>A0A9J7IIQ1_SPOLT</name>
<feature type="compositionally biased region" description="Basic and acidic residues" evidence="1">
    <location>
        <begin position="49"/>
        <end position="63"/>
    </location>
</feature>
<organism evidence="3 5">
    <name type="scientific">Spodoptera litura</name>
    <name type="common">Asian cotton leafworm</name>
    <dbReference type="NCBI Taxonomy" id="69820"/>
    <lineage>
        <taxon>Eukaryota</taxon>
        <taxon>Metazoa</taxon>
        <taxon>Ecdysozoa</taxon>
        <taxon>Arthropoda</taxon>
        <taxon>Hexapoda</taxon>
        <taxon>Insecta</taxon>
        <taxon>Pterygota</taxon>
        <taxon>Neoptera</taxon>
        <taxon>Endopterygota</taxon>
        <taxon>Lepidoptera</taxon>
        <taxon>Glossata</taxon>
        <taxon>Ditrysia</taxon>
        <taxon>Noctuoidea</taxon>
        <taxon>Noctuidae</taxon>
        <taxon>Amphipyrinae</taxon>
        <taxon>Spodoptera</taxon>
    </lineage>
</organism>
<evidence type="ECO:0000313" key="3">
    <source>
        <dbReference type="Proteomes" id="UP000301870"/>
    </source>
</evidence>
<keyword evidence="2" id="KW-0732">Signal</keyword>
<dbReference type="RefSeq" id="XP_022815578.1">
    <property type="nucleotide sequence ID" value="XM_022959810.1"/>
</dbReference>
<accession>A0A9J7IIQ1</accession>
<evidence type="ECO:0000313" key="5">
    <source>
        <dbReference type="RefSeq" id="XP_022815579.1"/>
    </source>
</evidence>
<feature type="chain" id="PRO_5044698759" evidence="2">
    <location>
        <begin position="21"/>
        <end position="810"/>
    </location>
</feature>
<evidence type="ECO:0000256" key="1">
    <source>
        <dbReference type="SAM" id="MobiDB-lite"/>
    </source>
</evidence>
<gene>
    <name evidence="4 5" type="primary">LOC111348882</name>
</gene>
<feature type="compositionally biased region" description="Basic residues" evidence="1">
    <location>
        <begin position="210"/>
        <end position="220"/>
    </location>
</feature>
<dbReference type="GeneID" id="111348882"/>
<sequence length="810" mass="90650">MRINILSSIIFILLANDARADVQTKQNSLITTYDPGAPSAVGPKYGRISRNDKSPDRPIKFEDSTTEQEQIDIDKVDSSLLLADVSFDNEEDLNNNDRISNNGRHDSENTDKKIKFEENDDVNDDADDADNNQEDDDSPRGTGQVVFEDDGQNEGDSPYADDSEREEETVDKPIKFENQESNTNIKNQEIVTERVAFIDDSNQKQEPVRKKTRKSRRPRYQTKQPNQAPTGPNPPYPGYPSYPGVGYPSPGYPVPSDPNTGYPGYPIPAYPTPGYPYPGFPTPYPGAPLPTPLYPGGAFPTPAYPGYPTSAYPAYHYPPINPGYGGHPPLGYQPQYPENQRPQSNPIAYPTPATGDQSGQPDSRYPTAEYSNLGSSTGPSQNGQLGFPNPTPDYPYYQGYSVPGFAQGYPGDLNGHQPGYRPGYGYLGVNQPGYQNGNGRPSRRPKSLTQRAVSAVAEALTSIALYDDQQCVPKILCEVAGGSKAVSSPALLKATESLQPLLTLLAAYNGLSSSPLFLFGRAAVTGMTAKGDPSVCHRTYPQCPTDPEKLVHYLNNHNGGFFRFFGQPEQSQQPQNLEQFYNYLSGQYGLQQQSLPQQNYGFLRPYGQGYGYPNQNPYTNPQNYGQNYYQQNRYRNGKEETAESEIQERIQNKPAINVLEDENDQGINANQDNGSKWSFPEDVNAKKGYKREQIRIHKEIERPTRGSKTLKFPDDRSEDRREIFRIKHFPRTEKQVYFPGHNNIQLYPNYQATTPVSLEEYVFDHKNNFYVKRPKAMKVEDVKVVYVVRGNGDPNHPEVVRIRPGQSITK</sequence>
<dbReference type="OrthoDB" id="8196075at2759"/>